<dbReference type="OrthoDB" id="9986636at2759"/>
<dbReference type="AlphaFoldDB" id="A0A814YRA5"/>
<reference evidence="1" key="1">
    <citation type="submission" date="2021-02" db="EMBL/GenBank/DDBJ databases">
        <authorList>
            <person name="Nowell W R."/>
        </authorList>
    </citation>
    <scope>NUCLEOTIDE SEQUENCE</scope>
</reference>
<name>A0A814YRA5_9BILA</name>
<evidence type="ECO:0000313" key="1">
    <source>
        <dbReference type="EMBL" id="CAF1232487.1"/>
    </source>
</evidence>
<protein>
    <submittedName>
        <fullName evidence="1">Uncharacterized protein</fullName>
    </submittedName>
</protein>
<organism evidence="1 2">
    <name type="scientific">Rotaria magnacalcarata</name>
    <dbReference type="NCBI Taxonomy" id="392030"/>
    <lineage>
        <taxon>Eukaryota</taxon>
        <taxon>Metazoa</taxon>
        <taxon>Spiralia</taxon>
        <taxon>Gnathifera</taxon>
        <taxon>Rotifera</taxon>
        <taxon>Eurotatoria</taxon>
        <taxon>Bdelloidea</taxon>
        <taxon>Philodinida</taxon>
        <taxon>Philodinidae</taxon>
        <taxon>Rotaria</taxon>
    </lineage>
</organism>
<proteinExistence type="predicted"/>
<dbReference type="Proteomes" id="UP000663834">
    <property type="component" value="Unassembled WGS sequence"/>
</dbReference>
<comment type="caution">
    <text evidence="1">The sequence shown here is derived from an EMBL/GenBank/DDBJ whole genome shotgun (WGS) entry which is preliminary data.</text>
</comment>
<evidence type="ECO:0000313" key="2">
    <source>
        <dbReference type="Proteomes" id="UP000663834"/>
    </source>
</evidence>
<gene>
    <name evidence="1" type="ORF">KQP761_LOCUS1375</name>
</gene>
<accession>A0A814YRA5</accession>
<sequence length="294" mass="34860">MNLNFPYNKNLNQQAEELLNTFRTSFWLVEHQWFVRCDWDPFNIFYTGMLYTLPYNFGDCFYFDAVSSKSTCPVDTEYWSYDRVTTLSHKNPENDSSKDSIIFSARFSKIRHLKITFPFNEKFWSCISALNRLQSVNITLLSTDFAYSQLQDFLNQTLHLYSVKLAHLKNLSMQFFTVTSPSIRKLNLIAKSKSSIRYFTRNECSVLVHASLILQCEVLLIGIKERSDIIELMNAIPNLRSFVCHCNDDEYNVWSSSSTNDEFIEWLQNRLSSKYLISRDEKHPYLLRFWIYRK</sequence>
<dbReference type="EMBL" id="CAJNOW010000090">
    <property type="protein sequence ID" value="CAF1232487.1"/>
    <property type="molecule type" value="Genomic_DNA"/>
</dbReference>